<dbReference type="Pfam" id="PF13419">
    <property type="entry name" value="HAD_2"/>
    <property type="match status" value="1"/>
</dbReference>
<dbReference type="EMBL" id="FAXA01000056">
    <property type="protein sequence ID" value="CUV01391.1"/>
    <property type="molecule type" value="Genomic_DNA"/>
</dbReference>
<dbReference type="InterPro" id="IPR006439">
    <property type="entry name" value="HAD-SF_hydro_IA"/>
</dbReference>
<dbReference type="InterPro" id="IPR041492">
    <property type="entry name" value="HAD_2"/>
</dbReference>
<dbReference type="NCBIfam" id="TIGR01549">
    <property type="entry name" value="HAD-SF-IA-v1"/>
    <property type="match status" value="1"/>
</dbReference>
<dbReference type="Gene3D" id="3.40.50.1000">
    <property type="entry name" value="HAD superfamily/HAD-like"/>
    <property type="match status" value="1"/>
</dbReference>
<keyword evidence="1" id="KW-0378">Hydrolase</keyword>
<dbReference type="PANTHER" id="PTHR43434">
    <property type="entry name" value="PHOSPHOGLYCOLATE PHOSPHATASE"/>
    <property type="match status" value="1"/>
</dbReference>
<dbReference type="PRINTS" id="PR00413">
    <property type="entry name" value="HADHALOGNASE"/>
</dbReference>
<organism evidence="1">
    <name type="scientific">hydrothermal vent metagenome</name>
    <dbReference type="NCBI Taxonomy" id="652676"/>
    <lineage>
        <taxon>unclassified sequences</taxon>
        <taxon>metagenomes</taxon>
        <taxon>ecological metagenomes</taxon>
    </lineage>
</organism>
<dbReference type="SFLD" id="SFLDG01129">
    <property type="entry name" value="C1.5:_HAD__Beta-PGM__Phosphata"/>
    <property type="match status" value="1"/>
</dbReference>
<dbReference type="NCBIfam" id="TIGR01509">
    <property type="entry name" value="HAD-SF-IA-v3"/>
    <property type="match status" value="1"/>
</dbReference>
<sequence length="232" mass="24827">MTNAIDTVIFDLDGTLVDSQPAALGGTIEALSRFGVQVTATNLREVFGGGAWKLVGHFLERDLGSDRARDLLEEAVQLRSSLQLELTNEVVLLPDVKELLASLKDSGHKLAIATMSSRVVAESVLGYHGIASYFDSVLAIDDVNQGKPDPEILQKTVDCLGGQVGNAIYAGDSSHDLEAALNLGMPFVLVDSGLYVRGEARSNLRAAATENGFPVVGMEEFMDLAEIVRRPN</sequence>
<dbReference type="GO" id="GO:0008967">
    <property type="term" value="F:phosphoglycolate phosphatase activity"/>
    <property type="evidence" value="ECO:0007669"/>
    <property type="project" value="UniProtKB-EC"/>
</dbReference>
<name>A0A160V6H6_9ZZZZ</name>
<dbReference type="SFLD" id="SFLDG01135">
    <property type="entry name" value="C1.5.6:_HAD__Beta-PGM__Phospha"/>
    <property type="match status" value="1"/>
</dbReference>
<dbReference type="InterPro" id="IPR023198">
    <property type="entry name" value="PGP-like_dom2"/>
</dbReference>
<dbReference type="AlphaFoldDB" id="A0A160V6H6"/>
<dbReference type="SUPFAM" id="SSF56784">
    <property type="entry name" value="HAD-like"/>
    <property type="match status" value="1"/>
</dbReference>
<dbReference type="SFLD" id="SFLDS00003">
    <property type="entry name" value="Haloacid_Dehalogenase"/>
    <property type="match status" value="1"/>
</dbReference>
<dbReference type="Gene3D" id="1.10.150.240">
    <property type="entry name" value="Putative phosphatase, domain 2"/>
    <property type="match status" value="1"/>
</dbReference>
<gene>
    <name evidence="1" type="ORF">MGWOODY_Clf1372</name>
</gene>
<dbReference type="EC" id="3.1.3.18" evidence="1"/>
<dbReference type="GO" id="GO:0006281">
    <property type="term" value="P:DNA repair"/>
    <property type="evidence" value="ECO:0007669"/>
    <property type="project" value="TreeGrafter"/>
</dbReference>
<dbReference type="InterPro" id="IPR036412">
    <property type="entry name" value="HAD-like_sf"/>
</dbReference>
<dbReference type="GO" id="GO:0005829">
    <property type="term" value="C:cytosol"/>
    <property type="evidence" value="ECO:0007669"/>
    <property type="project" value="TreeGrafter"/>
</dbReference>
<proteinExistence type="predicted"/>
<protein>
    <submittedName>
        <fullName evidence="1">Phosphoglycolate phosphatase</fullName>
        <ecNumber evidence="1">3.1.3.18</ecNumber>
    </submittedName>
</protein>
<dbReference type="PANTHER" id="PTHR43434:SF1">
    <property type="entry name" value="PHOSPHOGLYCOLATE PHOSPHATASE"/>
    <property type="match status" value="1"/>
</dbReference>
<dbReference type="InterPro" id="IPR023214">
    <property type="entry name" value="HAD_sf"/>
</dbReference>
<evidence type="ECO:0000313" key="1">
    <source>
        <dbReference type="EMBL" id="CUV01391.1"/>
    </source>
</evidence>
<accession>A0A160V6H6</accession>
<dbReference type="InterPro" id="IPR050155">
    <property type="entry name" value="HAD-like_hydrolase_sf"/>
</dbReference>
<reference evidence="1" key="1">
    <citation type="submission" date="2015-10" db="EMBL/GenBank/DDBJ databases">
        <authorList>
            <person name="Gilbert D.G."/>
        </authorList>
    </citation>
    <scope>NUCLEOTIDE SEQUENCE</scope>
</reference>